<accession>A0ABQ9EN18</accession>
<feature type="region of interest" description="Disordered" evidence="1">
    <location>
        <begin position="39"/>
        <end position="69"/>
    </location>
</feature>
<name>A0ABQ9EN18_TEGGR</name>
<evidence type="ECO:0000256" key="1">
    <source>
        <dbReference type="SAM" id="MobiDB-lite"/>
    </source>
</evidence>
<sequence length="102" mass="11569">MIWVLITIKIAETYAFLPREAVTRFLMACSDCQKRMHLSSETSTPTEHLNGNDVTMNGTNENEPGSPPVIDFSVPITQTYLNHMRNRGFVPEFSYNDEVSLT</sequence>
<evidence type="ECO:0008006" key="4">
    <source>
        <dbReference type="Google" id="ProtNLM"/>
    </source>
</evidence>
<evidence type="ECO:0000313" key="2">
    <source>
        <dbReference type="EMBL" id="KAJ8306648.1"/>
    </source>
</evidence>
<proteinExistence type="predicted"/>
<evidence type="ECO:0000313" key="3">
    <source>
        <dbReference type="Proteomes" id="UP001217089"/>
    </source>
</evidence>
<reference evidence="2 3" key="1">
    <citation type="submission" date="2022-12" db="EMBL/GenBank/DDBJ databases">
        <title>Chromosome-level genome of Tegillarca granosa.</title>
        <authorList>
            <person name="Kim J."/>
        </authorList>
    </citation>
    <scope>NUCLEOTIDE SEQUENCE [LARGE SCALE GENOMIC DNA]</scope>
    <source>
        <strain evidence="2">Teg-2019</strain>
        <tissue evidence="2">Adductor muscle</tissue>
    </source>
</reference>
<gene>
    <name evidence="2" type="ORF">KUTeg_017193</name>
</gene>
<keyword evidence="3" id="KW-1185">Reference proteome</keyword>
<dbReference type="EMBL" id="JARBDR010000813">
    <property type="protein sequence ID" value="KAJ8306648.1"/>
    <property type="molecule type" value="Genomic_DNA"/>
</dbReference>
<protein>
    <recommendedName>
        <fullName evidence="4">Nucleolar protein 4</fullName>
    </recommendedName>
</protein>
<organism evidence="2 3">
    <name type="scientific">Tegillarca granosa</name>
    <name type="common">Malaysian cockle</name>
    <name type="synonym">Anadara granosa</name>
    <dbReference type="NCBI Taxonomy" id="220873"/>
    <lineage>
        <taxon>Eukaryota</taxon>
        <taxon>Metazoa</taxon>
        <taxon>Spiralia</taxon>
        <taxon>Lophotrochozoa</taxon>
        <taxon>Mollusca</taxon>
        <taxon>Bivalvia</taxon>
        <taxon>Autobranchia</taxon>
        <taxon>Pteriomorphia</taxon>
        <taxon>Arcoida</taxon>
        <taxon>Arcoidea</taxon>
        <taxon>Arcidae</taxon>
        <taxon>Tegillarca</taxon>
    </lineage>
</organism>
<comment type="caution">
    <text evidence="2">The sequence shown here is derived from an EMBL/GenBank/DDBJ whole genome shotgun (WGS) entry which is preliminary data.</text>
</comment>
<dbReference type="Proteomes" id="UP001217089">
    <property type="component" value="Unassembled WGS sequence"/>
</dbReference>
<feature type="compositionally biased region" description="Polar residues" evidence="1">
    <location>
        <begin position="39"/>
        <end position="63"/>
    </location>
</feature>